<comment type="caution">
    <text evidence="6">The sequence shown here is derived from an EMBL/GenBank/DDBJ whole genome shotgun (WGS) entry which is preliminary data.</text>
</comment>
<gene>
    <name evidence="6" type="ORF">LR394_29010</name>
</gene>
<dbReference type="InterPro" id="IPR003439">
    <property type="entry name" value="ABC_transporter-like_ATP-bd"/>
</dbReference>
<dbReference type="SMART" id="SM00382">
    <property type="entry name" value="AAA"/>
    <property type="match status" value="1"/>
</dbReference>
<organism evidence="6 7">
    <name type="scientific">Kineosporia babensis</name>
    <dbReference type="NCBI Taxonomy" id="499548"/>
    <lineage>
        <taxon>Bacteria</taxon>
        <taxon>Bacillati</taxon>
        <taxon>Actinomycetota</taxon>
        <taxon>Actinomycetes</taxon>
        <taxon>Kineosporiales</taxon>
        <taxon>Kineosporiaceae</taxon>
        <taxon>Kineosporia</taxon>
    </lineage>
</organism>
<proteinExistence type="inferred from homology"/>
<evidence type="ECO:0000256" key="1">
    <source>
        <dbReference type="ARBA" id="ARBA00005417"/>
    </source>
</evidence>
<evidence type="ECO:0000256" key="2">
    <source>
        <dbReference type="ARBA" id="ARBA00022448"/>
    </source>
</evidence>
<dbReference type="InterPro" id="IPR017871">
    <property type="entry name" value="ABC_transporter-like_CS"/>
</dbReference>
<evidence type="ECO:0000259" key="5">
    <source>
        <dbReference type="PROSITE" id="PS50893"/>
    </source>
</evidence>
<keyword evidence="7" id="KW-1185">Reference proteome</keyword>
<keyword evidence="4 6" id="KW-0067">ATP-binding</keyword>
<dbReference type="EMBL" id="JAJOMB010000019">
    <property type="protein sequence ID" value="MCD5314950.1"/>
    <property type="molecule type" value="Genomic_DNA"/>
</dbReference>
<dbReference type="InterPro" id="IPR003593">
    <property type="entry name" value="AAA+_ATPase"/>
</dbReference>
<evidence type="ECO:0000256" key="3">
    <source>
        <dbReference type="ARBA" id="ARBA00022741"/>
    </source>
</evidence>
<dbReference type="PROSITE" id="PS00211">
    <property type="entry name" value="ABC_TRANSPORTER_1"/>
    <property type="match status" value="1"/>
</dbReference>
<feature type="domain" description="ABC transporter" evidence="5">
    <location>
        <begin position="6"/>
        <end position="249"/>
    </location>
</feature>
<reference evidence="6" key="1">
    <citation type="submission" date="2021-11" db="EMBL/GenBank/DDBJ databases">
        <title>Streptomyces corallinus and Kineosporia corallina sp. nov., two new coral-derived marine actinobacteria.</title>
        <authorList>
            <person name="Buangrab K."/>
            <person name="Sutthacheep M."/>
            <person name="Yeemin T."/>
            <person name="Harunari E."/>
            <person name="Igarashi Y."/>
            <person name="Sripreechasak P."/>
            <person name="Kanchanasin P."/>
            <person name="Tanasupawat S."/>
            <person name="Phongsopitanun W."/>
        </authorList>
    </citation>
    <scope>NUCLEOTIDE SEQUENCE</scope>
    <source>
        <strain evidence="6">JCM 31032</strain>
    </source>
</reference>
<dbReference type="GO" id="GO:0016887">
    <property type="term" value="F:ATP hydrolysis activity"/>
    <property type="evidence" value="ECO:0007669"/>
    <property type="project" value="InterPro"/>
</dbReference>
<dbReference type="AlphaFoldDB" id="A0A9X1SX98"/>
<dbReference type="Gene3D" id="3.40.50.300">
    <property type="entry name" value="P-loop containing nucleotide triphosphate hydrolases"/>
    <property type="match status" value="1"/>
</dbReference>
<dbReference type="SUPFAM" id="SSF52540">
    <property type="entry name" value="P-loop containing nucleoside triphosphate hydrolases"/>
    <property type="match status" value="1"/>
</dbReference>
<comment type="similarity">
    <text evidence="1">Belongs to the ABC transporter superfamily.</text>
</comment>
<dbReference type="InterPro" id="IPR013563">
    <property type="entry name" value="Oligopep_ABC_C"/>
</dbReference>
<dbReference type="Pfam" id="PF00005">
    <property type="entry name" value="ABC_tran"/>
    <property type="match status" value="1"/>
</dbReference>
<dbReference type="PANTHER" id="PTHR43776:SF7">
    <property type="entry name" value="D,D-DIPEPTIDE TRANSPORT ATP-BINDING PROTEIN DDPF-RELATED"/>
    <property type="match status" value="1"/>
</dbReference>
<dbReference type="CDD" id="cd03257">
    <property type="entry name" value="ABC_NikE_OppD_transporters"/>
    <property type="match status" value="1"/>
</dbReference>
<dbReference type="PANTHER" id="PTHR43776">
    <property type="entry name" value="TRANSPORT ATP-BINDING PROTEIN"/>
    <property type="match status" value="1"/>
</dbReference>
<dbReference type="InterPro" id="IPR027417">
    <property type="entry name" value="P-loop_NTPase"/>
</dbReference>
<dbReference type="Proteomes" id="UP001138997">
    <property type="component" value="Unassembled WGS sequence"/>
</dbReference>
<protein>
    <submittedName>
        <fullName evidence="6">ATP-binding cassette domain-containing protein</fullName>
    </submittedName>
</protein>
<dbReference type="GO" id="GO:0055085">
    <property type="term" value="P:transmembrane transport"/>
    <property type="evidence" value="ECO:0007669"/>
    <property type="project" value="UniProtKB-ARBA"/>
</dbReference>
<evidence type="ECO:0000256" key="4">
    <source>
        <dbReference type="ARBA" id="ARBA00022840"/>
    </source>
</evidence>
<dbReference type="GO" id="GO:0015833">
    <property type="term" value="P:peptide transport"/>
    <property type="evidence" value="ECO:0007669"/>
    <property type="project" value="InterPro"/>
</dbReference>
<dbReference type="InterPro" id="IPR050319">
    <property type="entry name" value="ABC_transp_ATP-bind"/>
</dbReference>
<accession>A0A9X1SX98</accession>
<evidence type="ECO:0000313" key="7">
    <source>
        <dbReference type="Proteomes" id="UP001138997"/>
    </source>
</evidence>
<dbReference type="Pfam" id="PF08352">
    <property type="entry name" value="oligo_HPY"/>
    <property type="match status" value="1"/>
</dbReference>
<dbReference type="PROSITE" id="PS50893">
    <property type="entry name" value="ABC_TRANSPORTER_2"/>
    <property type="match status" value="1"/>
</dbReference>
<keyword evidence="3" id="KW-0547">Nucleotide-binding</keyword>
<evidence type="ECO:0000313" key="6">
    <source>
        <dbReference type="EMBL" id="MCD5314950.1"/>
    </source>
</evidence>
<name>A0A9X1SX98_9ACTN</name>
<dbReference type="RefSeq" id="WP_231447756.1">
    <property type="nucleotide sequence ID" value="NZ_JAJOMB010000019.1"/>
</dbReference>
<keyword evidence="2" id="KW-0813">Transport</keyword>
<dbReference type="GO" id="GO:0005524">
    <property type="term" value="F:ATP binding"/>
    <property type="evidence" value="ECO:0007669"/>
    <property type="project" value="UniProtKB-KW"/>
</dbReference>
<sequence>MSEPVLQVSDLEVHYGLRRKRHQALTGVSLQVGPGEAVGLIGETGSGKSTLARSVLGLVSPSQGRILIDGEDVTGYSQRQWRAFRRRGVVQYVFQDPLRSLDPDLTIQESLLEPLLLRGDSRSSALSLVQEQLARVNLDAELLPRRPAELSGGQRQRVAVARALVVEPRLIILDEPVSALDAANRVQVLQIIKQLRDSGTSLIFISHDLGSVAGVADRVAVLYQGALVEQGATATVLRQPQHAYTQLLLGSVPTLHAAPATRAERQALRSRLEEVPA</sequence>